<dbReference type="PANTHER" id="PTHR21197">
    <property type="entry name" value="UDP-GALACTOPYRANOSE MUTASE"/>
    <property type="match status" value="1"/>
</dbReference>
<dbReference type="InterPro" id="IPR004379">
    <property type="entry name" value="UDP-GALP_mutase"/>
</dbReference>
<comment type="caution">
    <text evidence="7">The sequence shown here is derived from an EMBL/GenBank/DDBJ whole genome shotgun (WGS) entry which is preliminary data.</text>
</comment>
<dbReference type="GO" id="GO:0050660">
    <property type="term" value="F:flavin adenine dinucleotide binding"/>
    <property type="evidence" value="ECO:0007669"/>
    <property type="project" value="TreeGrafter"/>
</dbReference>
<dbReference type="SUPFAM" id="SSF54373">
    <property type="entry name" value="FAD-linked reductases, C-terminal domain"/>
    <property type="match status" value="1"/>
</dbReference>
<dbReference type="AlphaFoldDB" id="A0A9D1Y7B0"/>
<proteinExistence type="inferred from homology"/>
<dbReference type="Pfam" id="PF13450">
    <property type="entry name" value="NAD_binding_8"/>
    <property type="match status" value="1"/>
</dbReference>
<keyword evidence="5 7" id="KW-0413">Isomerase</keyword>
<protein>
    <submittedName>
        <fullName evidence="7">UDP-galactopyranose mutase</fullName>
        <ecNumber evidence="7">5.4.99.9</ecNumber>
    </submittedName>
</protein>
<sequence>MTQSYDCLVIGAGFAGAVAARELAERGGKRVLVLERRNHIAGNAYDLMDEAGVLIHQYGPHIFHTCDRRVYDYLSRFTHWRDYQHRVVADVHGVEMPVPFNLTSLELAFGKEKAAHLEKKLIERYGAEEKVTILELRQAQDPEIAELADYVYENVFLHYTMKQWDQSPEEIDPNTTARVPVFLSRDDRYFQDPWQGMPLEGYTALFENLLDHPNITVELGVDARTRLTLRERGVDLDNVPFHGDIIYTGAVDELFNCRYGRLPYRTLEFQFETHPVEWYQSHGTVNYTVSEPWTRITEFKYLTGQELPDRTTIAKEISHAYTGADGETPYYAIINPANNALYAQYRALCANLGHFYLLGRLAEYKYYNMDAIVARALSLCDDLLQRKDESCGEADHLRGTVL</sequence>
<dbReference type="EMBL" id="DXDX01000070">
    <property type="protein sequence ID" value="HIY21014.1"/>
    <property type="molecule type" value="Genomic_DNA"/>
</dbReference>
<gene>
    <name evidence="7" type="primary">glf</name>
    <name evidence="7" type="ORF">H9841_03815</name>
</gene>
<dbReference type="GO" id="GO:0005829">
    <property type="term" value="C:cytosol"/>
    <property type="evidence" value="ECO:0007669"/>
    <property type="project" value="TreeGrafter"/>
</dbReference>
<evidence type="ECO:0000256" key="4">
    <source>
        <dbReference type="ARBA" id="ARBA00022827"/>
    </source>
</evidence>
<dbReference type="EC" id="5.4.99.9" evidence="7"/>
<evidence type="ECO:0000256" key="3">
    <source>
        <dbReference type="ARBA" id="ARBA00022630"/>
    </source>
</evidence>
<dbReference type="InterPro" id="IPR015899">
    <property type="entry name" value="UDP-GalPyranose_mutase_C"/>
</dbReference>
<dbReference type="PANTHER" id="PTHR21197:SF0">
    <property type="entry name" value="UDP-GALACTOPYRANOSE MUTASE"/>
    <property type="match status" value="1"/>
</dbReference>
<evidence type="ECO:0000313" key="8">
    <source>
        <dbReference type="Proteomes" id="UP000823868"/>
    </source>
</evidence>
<evidence type="ECO:0000259" key="6">
    <source>
        <dbReference type="Pfam" id="PF03275"/>
    </source>
</evidence>
<name>A0A9D1Y7B0_9FIRM</name>
<evidence type="ECO:0000313" key="7">
    <source>
        <dbReference type="EMBL" id="HIY21014.1"/>
    </source>
</evidence>
<comment type="similarity">
    <text evidence="2">Belongs to the UDP-galactopyranose/dTDP-fucopyranose mutase family.</text>
</comment>
<comment type="cofactor">
    <cofactor evidence="1">
        <name>FAD</name>
        <dbReference type="ChEBI" id="CHEBI:57692"/>
    </cofactor>
</comment>
<dbReference type="Proteomes" id="UP000823868">
    <property type="component" value="Unassembled WGS sequence"/>
</dbReference>
<organism evidence="7 8">
    <name type="scientific">Candidatus Flavonifractor merdigallinarum</name>
    <dbReference type="NCBI Taxonomy" id="2838589"/>
    <lineage>
        <taxon>Bacteria</taxon>
        <taxon>Bacillati</taxon>
        <taxon>Bacillota</taxon>
        <taxon>Clostridia</taxon>
        <taxon>Eubacteriales</taxon>
        <taxon>Oscillospiraceae</taxon>
        <taxon>Flavonifractor</taxon>
    </lineage>
</organism>
<feature type="domain" description="UDP-galactopyranose mutase C-terminal" evidence="6">
    <location>
        <begin position="155"/>
        <end position="366"/>
    </location>
</feature>
<accession>A0A9D1Y7B0</accession>
<reference evidence="7" key="1">
    <citation type="journal article" date="2021" name="PeerJ">
        <title>Extensive microbial diversity within the chicken gut microbiome revealed by metagenomics and culture.</title>
        <authorList>
            <person name="Gilroy R."/>
            <person name="Ravi A."/>
            <person name="Getino M."/>
            <person name="Pursley I."/>
            <person name="Horton D.L."/>
            <person name="Alikhan N.F."/>
            <person name="Baker D."/>
            <person name="Gharbi K."/>
            <person name="Hall N."/>
            <person name="Watson M."/>
            <person name="Adriaenssens E.M."/>
            <person name="Foster-Nyarko E."/>
            <person name="Jarju S."/>
            <person name="Secka A."/>
            <person name="Antonio M."/>
            <person name="Oren A."/>
            <person name="Chaudhuri R.R."/>
            <person name="La Ragione R."/>
            <person name="Hildebrand F."/>
            <person name="Pallen M.J."/>
        </authorList>
    </citation>
    <scope>NUCLEOTIDE SEQUENCE</scope>
    <source>
        <strain evidence="7">ChiBcec16_6824</strain>
    </source>
</reference>
<reference evidence="7" key="2">
    <citation type="submission" date="2021-04" db="EMBL/GenBank/DDBJ databases">
        <authorList>
            <person name="Gilroy R."/>
        </authorList>
    </citation>
    <scope>NUCLEOTIDE SEQUENCE</scope>
    <source>
        <strain evidence="7">ChiBcec16_6824</strain>
    </source>
</reference>
<evidence type="ECO:0000256" key="5">
    <source>
        <dbReference type="ARBA" id="ARBA00023235"/>
    </source>
</evidence>
<dbReference type="Pfam" id="PF03275">
    <property type="entry name" value="GLF"/>
    <property type="match status" value="1"/>
</dbReference>
<dbReference type="SUPFAM" id="SSF51971">
    <property type="entry name" value="Nucleotide-binding domain"/>
    <property type="match status" value="1"/>
</dbReference>
<dbReference type="Gene3D" id="3.40.50.720">
    <property type="entry name" value="NAD(P)-binding Rossmann-like Domain"/>
    <property type="match status" value="3"/>
</dbReference>
<evidence type="ECO:0000256" key="2">
    <source>
        <dbReference type="ARBA" id="ARBA00009321"/>
    </source>
</evidence>
<keyword evidence="4" id="KW-0274">FAD</keyword>
<dbReference type="NCBIfam" id="TIGR00031">
    <property type="entry name" value="UDP-GALP_mutase"/>
    <property type="match status" value="1"/>
</dbReference>
<evidence type="ECO:0000256" key="1">
    <source>
        <dbReference type="ARBA" id="ARBA00001974"/>
    </source>
</evidence>
<dbReference type="GO" id="GO:0008767">
    <property type="term" value="F:UDP-galactopyranose mutase activity"/>
    <property type="evidence" value="ECO:0007669"/>
    <property type="project" value="UniProtKB-EC"/>
</dbReference>
<keyword evidence="3" id="KW-0285">Flavoprotein</keyword>